<dbReference type="Gene3D" id="1.25.40.180">
    <property type="match status" value="1"/>
</dbReference>
<comment type="subunit">
    <text evidence="8">Component of the translation initiation factor 2B (eIF2B) complex which is a heterodecamer of two sets of five different subunits: alpha, beta, gamma, delta and epsilon. Subunits alpha, beta and delta comprise a regulatory subcomplex and subunits epsilon and gamma comprise a catalytic subcomplex. Within the complex, the hexameric regulatory complex resides at the center, with the two heterodimeric catalytic subcomplexes bound on opposite sides.</text>
</comment>
<feature type="compositionally biased region" description="Acidic residues" evidence="9">
    <location>
        <begin position="449"/>
        <end position="462"/>
    </location>
</feature>
<evidence type="ECO:0000256" key="4">
    <source>
        <dbReference type="ARBA" id="ARBA00022540"/>
    </source>
</evidence>
<dbReference type="CDD" id="cd11558">
    <property type="entry name" value="W2_eIF2B_epsilon"/>
    <property type="match status" value="1"/>
</dbReference>
<keyword evidence="4" id="KW-0396">Initiation factor</keyword>
<dbReference type="InterPro" id="IPR056764">
    <property type="entry name" value="LbH_EIF2B3/5"/>
</dbReference>
<name>A0ABP1QGV4_9HEXA</name>
<sequence>MGKGEVEEQEDVFQAILLADNFGVSIFGSEWADKQNPGGNQFLDDDEDEGGAQNKSKEDELESGFTQESLMHLGNRKLIDYALEALTVSGVQEIYIFCSTGIRGGDALKAHIKDSRWSDLTVKIQVICSEDCQSLGDALRELDAKGMIRNDFIMMATAVITNKGLKPWLEMHRATMKNDKGAVMTLVHRVVPEGHRSRSTNSRTSVVVDASTRKILAYNERVPDKRIKVPLANIKEEMEVYLDTVDSGIAICSSSVLPLFTDNFDFANMVDFIKGILMNEEIMGNTIYVHRLEKGYANKITDFDTYLGISNDIMERWTYPLVPDMPFGSNPDDSIYSMNLNFVYKVTDVVCARNAMIGPNVIIGSKTKVQEGVQIRKSSIGNNCEIGKNVLIEHCQIGNNVKIGDGSKLCKSIVLDGSVIKAASIVGPMIILAEGQTCKIAIEDTFEKSDDEEESDDEDDFKSEDSFAPEPDNQESDTKRFCSEVLESILRAFTDNVDLDNLAVEIHGSRTANFMYFDDVPNAVVKGIIGVPLKLYPDFEQMPPKTQWDKTSEVMVRFKKLMPQYVKTEKAQKTVLQALEEHALDNAYFRPLLMKVLHYYYDIDILSQEMILNWYKTPSAYKGAAELRKMVEKLIEWLETASEESDSEEDDE</sequence>
<dbReference type="EMBL" id="CAXLJM020000033">
    <property type="protein sequence ID" value="CAL8101853.1"/>
    <property type="molecule type" value="Genomic_DNA"/>
</dbReference>
<dbReference type="Proteomes" id="UP001642540">
    <property type="component" value="Unassembled WGS sequence"/>
</dbReference>
<protein>
    <recommendedName>
        <fullName evidence="6">Translation initiation factor eIF2B subunit epsilon</fullName>
    </recommendedName>
    <alternativeName>
        <fullName evidence="7">eIF2B GDP-GTP exchange factor subunit epsilon</fullName>
    </alternativeName>
</protein>
<proteinExistence type="inferred from homology"/>
<keyword evidence="3" id="KW-0963">Cytoplasm</keyword>
<dbReference type="InterPro" id="IPR003307">
    <property type="entry name" value="W2_domain"/>
</dbReference>
<evidence type="ECO:0000256" key="7">
    <source>
        <dbReference type="ARBA" id="ARBA00044345"/>
    </source>
</evidence>
<dbReference type="Gene3D" id="3.90.550.10">
    <property type="entry name" value="Spore Coat Polysaccharide Biosynthesis Protein SpsA, Chain A"/>
    <property type="match status" value="1"/>
</dbReference>
<keyword evidence="12" id="KW-1185">Reference proteome</keyword>
<keyword evidence="5" id="KW-0648">Protein biosynthesis</keyword>
<dbReference type="InterPro" id="IPR044123">
    <property type="entry name" value="W2_eIF2B_epsilon"/>
</dbReference>
<dbReference type="SUPFAM" id="SSF51161">
    <property type="entry name" value="Trimeric LpxA-like enzymes"/>
    <property type="match status" value="1"/>
</dbReference>
<dbReference type="InterPro" id="IPR016024">
    <property type="entry name" value="ARM-type_fold"/>
</dbReference>
<evidence type="ECO:0000256" key="5">
    <source>
        <dbReference type="ARBA" id="ARBA00022917"/>
    </source>
</evidence>
<comment type="caution">
    <text evidence="11">The sequence shown here is derived from an EMBL/GenBank/DDBJ whole genome shotgun (WGS) entry which is preliminary data.</text>
</comment>
<dbReference type="SMART" id="SM00515">
    <property type="entry name" value="eIF5C"/>
    <property type="match status" value="1"/>
</dbReference>
<feature type="domain" description="W2" evidence="10">
    <location>
        <begin position="475"/>
        <end position="648"/>
    </location>
</feature>
<evidence type="ECO:0000256" key="8">
    <source>
        <dbReference type="ARBA" id="ARBA00046432"/>
    </source>
</evidence>
<gene>
    <name evidence="11" type="ORF">ODALV1_LOCUS10976</name>
</gene>
<evidence type="ECO:0000256" key="1">
    <source>
        <dbReference type="ARBA" id="ARBA00004514"/>
    </source>
</evidence>
<dbReference type="Pfam" id="PF02020">
    <property type="entry name" value="W2"/>
    <property type="match status" value="1"/>
</dbReference>
<dbReference type="PANTHER" id="PTHR45887:SF1">
    <property type="entry name" value="TRANSLATION INITIATION FACTOR EIF-2B SUBUNIT EPSILON"/>
    <property type="match status" value="1"/>
</dbReference>
<evidence type="ECO:0000256" key="6">
    <source>
        <dbReference type="ARBA" id="ARBA00044144"/>
    </source>
</evidence>
<evidence type="ECO:0000313" key="11">
    <source>
        <dbReference type="EMBL" id="CAL8101853.1"/>
    </source>
</evidence>
<comment type="subcellular location">
    <subcellularLocation>
        <location evidence="1">Cytoplasm</location>
        <location evidence="1">Cytosol</location>
    </subcellularLocation>
</comment>
<dbReference type="SUPFAM" id="SSF48371">
    <property type="entry name" value="ARM repeat"/>
    <property type="match status" value="1"/>
</dbReference>
<evidence type="ECO:0000313" key="12">
    <source>
        <dbReference type="Proteomes" id="UP001642540"/>
    </source>
</evidence>
<evidence type="ECO:0000259" key="10">
    <source>
        <dbReference type="PROSITE" id="PS51363"/>
    </source>
</evidence>
<dbReference type="SUPFAM" id="SSF53448">
    <property type="entry name" value="Nucleotide-diphospho-sugar transferases"/>
    <property type="match status" value="1"/>
</dbReference>
<evidence type="ECO:0000256" key="9">
    <source>
        <dbReference type="SAM" id="MobiDB-lite"/>
    </source>
</evidence>
<feature type="region of interest" description="Disordered" evidence="9">
    <location>
        <begin position="447"/>
        <end position="479"/>
    </location>
</feature>
<organism evidence="11 12">
    <name type="scientific">Orchesella dallaii</name>
    <dbReference type="NCBI Taxonomy" id="48710"/>
    <lineage>
        <taxon>Eukaryota</taxon>
        <taxon>Metazoa</taxon>
        <taxon>Ecdysozoa</taxon>
        <taxon>Arthropoda</taxon>
        <taxon>Hexapoda</taxon>
        <taxon>Collembola</taxon>
        <taxon>Entomobryomorpha</taxon>
        <taxon>Entomobryoidea</taxon>
        <taxon>Orchesellidae</taxon>
        <taxon>Orchesellinae</taxon>
        <taxon>Orchesella</taxon>
    </lineage>
</organism>
<dbReference type="InterPro" id="IPR029044">
    <property type="entry name" value="Nucleotide-diphossugar_trans"/>
</dbReference>
<dbReference type="Gene3D" id="2.160.10.10">
    <property type="entry name" value="Hexapeptide repeat proteins"/>
    <property type="match status" value="1"/>
</dbReference>
<evidence type="ECO:0000256" key="3">
    <source>
        <dbReference type="ARBA" id="ARBA00022490"/>
    </source>
</evidence>
<accession>A0ABP1QGV4</accession>
<dbReference type="PROSITE" id="PS51363">
    <property type="entry name" value="W2"/>
    <property type="match status" value="1"/>
</dbReference>
<dbReference type="InterPro" id="IPR051956">
    <property type="entry name" value="eIF2B_epsilon"/>
</dbReference>
<dbReference type="InterPro" id="IPR011004">
    <property type="entry name" value="Trimer_LpxA-like_sf"/>
</dbReference>
<dbReference type="Pfam" id="PF25084">
    <property type="entry name" value="LbH_EIF2B"/>
    <property type="match status" value="1"/>
</dbReference>
<reference evidence="11 12" key="1">
    <citation type="submission" date="2024-08" db="EMBL/GenBank/DDBJ databases">
        <authorList>
            <person name="Cucini C."/>
            <person name="Frati F."/>
        </authorList>
    </citation>
    <scope>NUCLEOTIDE SEQUENCE [LARGE SCALE GENOMIC DNA]</scope>
</reference>
<evidence type="ECO:0000256" key="2">
    <source>
        <dbReference type="ARBA" id="ARBA00007878"/>
    </source>
</evidence>
<feature type="region of interest" description="Disordered" evidence="9">
    <location>
        <begin position="30"/>
        <end position="61"/>
    </location>
</feature>
<dbReference type="PANTHER" id="PTHR45887">
    <property type="entry name" value="TRANSLATION INITIATION FACTOR EIF-2B SUBUNIT EPSILON"/>
    <property type="match status" value="1"/>
</dbReference>
<comment type="similarity">
    <text evidence="2">Belongs to the eIF-2B gamma/epsilon subunits family.</text>
</comment>